<comment type="caution">
    <text evidence="4">The sequence shown here is derived from an EMBL/GenBank/DDBJ whole genome shotgun (WGS) entry which is preliminary data.</text>
</comment>
<dbReference type="PANTHER" id="PTHR23315:SF256">
    <property type="entry name" value="ARM REPEAT SUPERFAMILY PROTEIN"/>
    <property type="match status" value="1"/>
</dbReference>
<feature type="repeat" description="ARM" evidence="2">
    <location>
        <begin position="158"/>
        <end position="200"/>
    </location>
</feature>
<dbReference type="InterPro" id="IPR016024">
    <property type="entry name" value="ARM-type_fold"/>
</dbReference>
<evidence type="ECO:0000313" key="5">
    <source>
        <dbReference type="Proteomes" id="UP000825935"/>
    </source>
</evidence>
<evidence type="ECO:0000259" key="3">
    <source>
        <dbReference type="Pfam" id="PF25598"/>
    </source>
</evidence>
<dbReference type="OMA" id="CDSHEKI"/>
<dbReference type="InterPro" id="IPR058678">
    <property type="entry name" value="ARM_PUB"/>
</dbReference>
<feature type="domain" description="U-box" evidence="3">
    <location>
        <begin position="19"/>
        <end position="167"/>
    </location>
</feature>
<dbReference type="OrthoDB" id="7537227at2759"/>
<evidence type="ECO:0000256" key="1">
    <source>
        <dbReference type="ARBA" id="ARBA00022786"/>
    </source>
</evidence>
<dbReference type="SUPFAM" id="SSF48371">
    <property type="entry name" value="ARM repeat"/>
    <property type="match status" value="1"/>
</dbReference>
<dbReference type="Gene3D" id="1.25.10.10">
    <property type="entry name" value="Leucine-rich Repeat Variant"/>
    <property type="match status" value="2"/>
</dbReference>
<protein>
    <recommendedName>
        <fullName evidence="3">U-box domain-containing protein</fullName>
    </recommendedName>
</protein>
<feature type="domain" description="U-box" evidence="3">
    <location>
        <begin position="178"/>
        <end position="315"/>
    </location>
</feature>
<reference evidence="4" key="1">
    <citation type="submission" date="2021-08" db="EMBL/GenBank/DDBJ databases">
        <title>WGS assembly of Ceratopteris richardii.</title>
        <authorList>
            <person name="Marchant D.B."/>
            <person name="Chen G."/>
            <person name="Jenkins J."/>
            <person name="Shu S."/>
            <person name="Leebens-Mack J."/>
            <person name="Grimwood J."/>
            <person name="Schmutz J."/>
            <person name="Soltis P."/>
            <person name="Soltis D."/>
            <person name="Chen Z.-H."/>
        </authorList>
    </citation>
    <scope>NUCLEOTIDE SEQUENCE</scope>
    <source>
        <strain evidence="4">Whitten #5841</strain>
        <tissue evidence="4">Leaf</tissue>
    </source>
</reference>
<dbReference type="EMBL" id="CM035422">
    <property type="protein sequence ID" value="KAH7372869.1"/>
    <property type="molecule type" value="Genomic_DNA"/>
</dbReference>
<feature type="repeat" description="ARM" evidence="2">
    <location>
        <begin position="75"/>
        <end position="117"/>
    </location>
</feature>
<gene>
    <name evidence="4" type="ORF">KP509_17G025600</name>
</gene>
<dbReference type="SMART" id="SM00185">
    <property type="entry name" value="ARM"/>
    <property type="match status" value="5"/>
</dbReference>
<name>A0A8T2SUW4_CERRI</name>
<evidence type="ECO:0000313" key="4">
    <source>
        <dbReference type="EMBL" id="KAH7372869.1"/>
    </source>
</evidence>
<proteinExistence type="predicted"/>
<evidence type="ECO:0000256" key="2">
    <source>
        <dbReference type="PROSITE-ProRule" id="PRU00259"/>
    </source>
</evidence>
<feature type="repeat" description="ARM" evidence="2">
    <location>
        <begin position="117"/>
        <end position="159"/>
    </location>
</feature>
<dbReference type="InterPro" id="IPR011989">
    <property type="entry name" value="ARM-like"/>
</dbReference>
<organism evidence="4 5">
    <name type="scientific">Ceratopteris richardii</name>
    <name type="common">Triangle waterfern</name>
    <dbReference type="NCBI Taxonomy" id="49495"/>
    <lineage>
        <taxon>Eukaryota</taxon>
        <taxon>Viridiplantae</taxon>
        <taxon>Streptophyta</taxon>
        <taxon>Embryophyta</taxon>
        <taxon>Tracheophyta</taxon>
        <taxon>Polypodiopsida</taxon>
        <taxon>Polypodiidae</taxon>
        <taxon>Polypodiales</taxon>
        <taxon>Pteridineae</taxon>
        <taxon>Pteridaceae</taxon>
        <taxon>Parkerioideae</taxon>
        <taxon>Ceratopteris</taxon>
    </lineage>
</organism>
<accession>A0A8T2SUW4</accession>
<sequence length="366" mass="39428">MVLQDGHIPTALLCDSHEKISDENQPQQHERNKYMQNVVWDLSSNDMEVRLQAAREIRHLTKTSVRSRTYFAEAGAIAPLVCMLKLTSVELREAALLALLNLAVRHERNKMRIIKAGAITPLVELLNSEERDLRDSATAVLLTLSAAEANKKIIGSSGAIPLLVEMISLGSIQGKADAVITLHNLSTHSENRLQMLAANAGTALIVLLKGCKKSSKLAEKIMSLLEVLSKFEECRCSILTEAGGLLAIVEVLEEGSVEGREYAVGALLTMCESDRHKYREAILQEGAIPGLLELSVQGAASAREKSKKLLGLLRDPLHGQRSGSASPSGSPTLESIAYDIAARAANAGAGTEAAKTVLSAMVQLKR</sequence>
<keyword evidence="5" id="KW-1185">Reference proteome</keyword>
<dbReference type="Proteomes" id="UP000825935">
    <property type="component" value="Chromosome 17"/>
</dbReference>
<dbReference type="Pfam" id="PF25598">
    <property type="entry name" value="ARM_PUB"/>
    <property type="match status" value="2"/>
</dbReference>
<dbReference type="AlphaFoldDB" id="A0A8T2SUW4"/>
<dbReference type="PROSITE" id="PS50176">
    <property type="entry name" value="ARM_REPEAT"/>
    <property type="match status" value="3"/>
</dbReference>
<dbReference type="PANTHER" id="PTHR23315">
    <property type="entry name" value="U BOX DOMAIN-CONTAINING"/>
    <property type="match status" value="1"/>
</dbReference>
<dbReference type="InterPro" id="IPR000225">
    <property type="entry name" value="Armadillo"/>
</dbReference>
<keyword evidence="1" id="KW-0833">Ubl conjugation pathway</keyword>